<dbReference type="EMBL" id="CM000136">
    <property type="protein sequence ID" value="EEC68417.1"/>
    <property type="molecule type" value="Genomic_DNA"/>
</dbReference>
<name>B8BL81_ORYSI</name>
<dbReference type="AlphaFoldDB" id="B8BL81"/>
<sequence>MAWRAWISVRGGRLARASAPSDAPSVSTQACTAESSGTTEDEGEGSGAPGGRGMAALCSQARAAGASGAAASVRRGRALARGGQQQPCRLGHLHTVAQVEFAQVAQRGVAQCGGYGLACQGDELGCLLGSEAHADEAQCPHHQFPRDDAADQCRAHHADRLLHLLALVRREPVDLFGREAELGVDFRYEAGEQGRIHRPVEPGNGNDAGSGGHEGAAMEKIPASLHRRFQRRVAAGHGAGIRCRYGAGGLLGFARSGGRRTCHCLAVQRAGTGEQTDDEADEQGTDQGKHGVRSLSMEEGEAGGGPARIVACLFLNLPGPAVPPCRTRRLAAAEGFSCLPDMGAVSEPSHIRTGGLPVAGDGRRVYRLNLCRPAKGAKYGETAQGSSVHADGLLRSRTRTPGRTGRERRSVQRILCGSGRGGGRLVFAEHAARAVESALPVRSAHVFHPDFRTAAGRVDELAVAQVQAHMAVGAAHGVEEDEVSGLEILLVDGLGGCGLLIGPAGKGETDGLAVDRADEAAAIEPAVGRVASTAVRDAEKAHGSGDQFAGAVLNAGPHFAQLVEHLVPVDQESIQVIRRRSGCVVVGSGMGGGANQ</sequence>
<dbReference type="Gramene" id="BGIOSGA035502-TA">
    <property type="protein sequence ID" value="BGIOSGA035502-PA"/>
    <property type="gene ID" value="BGIOSGA035502"/>
</dbReference>
<gene>
    <name evidence="2" type="ORF">OsI_36593</name>
</gene>
<feature type="region of interest" description="Disordered" evidence="1">
    <location>
        <begin position="16"/>
        <end position="54"/>
    </location>
</feature>
<feature type="region of interest" description="Disordered" evidence="1">
    <location>
        <begin position="196"/>
        <end position="215"/>
    </location>
</feature>
<feature type="compositionally biased region" description="Acidic residues" evidence="1">
    <location>
        <begin position="275"/>
        <end position="284"/>
    </location>
</feature>
<evidence type="ECO:0000313" key="2">
    <source>
        <dbReference type="EMBL" id="EEC68417.1"/>
    </source>
</evidence>
<evidence type="ECO:0000313" key="3">
    <source>
        <dbReference type="Proteomes" id="UP000007015"/>
    </source>
</evidence>
<protein>
    <submittedName>
        <fullName evidence="2">Uncharacterized protein</fullName>
    </submittedName>
</protein>
<reference evidence="2 3" key="1">
    <citation type="journal article" date="2005" name="PLoS Biol.">
        <title>The genomes of Oryza sativa: a history of duplications.</title>
        <authorList>
            <person name="Yu J."/>
            <person name="Wang J."/>
            <person name="Lin W."/>
            <person name="Li S."/>
            <person name="Li H."/>
            <person name="Zhou J."/>
            <person name="Ni P."/>
            <person name="Dong W."/>
            <person name="Hu S."/>
            <person name="Zeng C."/>
            <person name="Zhang J."/>
            <person name="Zhang Y."/>
            <person name="Li R."/>
            <person name="Xu Z."/>
            <person name="Li S."/>
            <person name="Li X."/>
            <person name="Zheng H."/>
            <person name="Cong L."/>
            <person name="Lin L."/>
            <person name="Yin J."/>
            <person name="Geng J."/>
            <person name="Li G."/>
            <person name="Shi J."/>
            <person name="Liu J."/>
            <person name="Lv H."/>
            <person name="Li J."/>
            <person name="Wang J."/>
            <person name="Deng Y."/>
            <person name="Ran L."/>
            <person name="Shi X."/>
            <person name="Wang X."/>
            <person name="Wu Q."/>
            <person name="Li C."/>
            <person name="Ren X."/>
            <person name="Wang J."/>
            <person name="Wang X."/>
            <person name="Li D."/>
            <person name="Liu D."/>
            <person name="Zhang X."/>
            <person name="Ji Z."/>
            <person name="Zhao W."/>
            <person name="Sun Y."/>
            <person name="Zhang Z."/>
            <person name="Bao J."/>
            <person name="Han Y."/>
            <person name="Dong L."/>
            <person name="Ji J."/>
            <person name="Chen P."/>
            <person name="Wu S."/>
            <person name="Liu J."/>
            <person name="Xiao Y."/>
            <person name="Bu D."/>
            <person name="Tan J."/>
            <person name="Yang L."/>
            <person name="Ye C."/>
            <person name="Zhang J."/>
            <person name="Xu J."/>
            <person name="Zhou Y."/>
            <person name="Yu Y."/>
            <person name="Zhang B."/>
            <person name="Zhuang S."/>
            <person name="Wei H."/>
            <person name="Liu B."/>
            <person name="Lei M."/>
            <person name="Yu H."/>
            <person name="Li Y."/>
            <person name="Xu H."/>
            <person name="Wei S."/>
            <person name="He X."/>
            <person name="Fang L."/>
            <person name="Zhang Z."/>
            <person name="Zhang Y."/>
            <person name="Huang X."/>
            <person name="Su Z."/>
            <person name="Tong W."/>
            <person name="Li J."/>
            <person name="Tong Z."/>
            <person name="Li S."/>
            <person name="Ye J."/>
            <person name="Wang L."/>
            <person name="Fang L."/>
            <person name="Lei T."/>
            <person name="Chen C."/>
            <person name="Chen H."/>
            <person name="Xu Z."/>
            <person name="Li H."/>
            <person name="Huang H."/>
            <person name="Zhang F."/>
            <person name="Xu H."/>
            <person name="Li N."/>
            <person name="Zhao C."/>
            <person name="Li S."/>
            <person name="Dong L."/>
            <person name="Huang Y."/>
            <person name="Li L."/>
            <person name="Xi Y."/>
            <person name="Qi Q."/>
            <person name="Li W."/>
            <person name="Zhang B."/>
            <person name="Hu W."/>
            <person name="Zhang Y."/>
            <person name="Tian X."/>
            <person name="Jiao Y."/>
            <person name="Liang X."/>
            <person name="Jin J."/>
            <person name="Gao L."/>
            <person name="Zheng W."/>
            <person name="Hao B."/>
            <person name="Liu S."/>
            <person name="Wang W."/>
            <person name="Yuan L."/>
            <person name="Cao M."/>
            <person name="McDermott J."/>
            <person name="Samudrala R."/>
            <person name="Wang J."/>
            <person name="Wong G.K."/>
            <person name="Yang H."/>
        </authorList>
    </citation>
    <scope>NUCLEOTIDE SEQUENCE [LARGE SCALE GENOMIC DNA]</scope>
    <source>
        <strain evidence="3">cv. 93-11</strain>
    </source>
</reference>
<keyword evidence="3" id="KW-1185">Reference proteome</keyword>
<accession>B8BL81</accession>
<dbReference type="Proteomes" id="UP000007015">
    <property type="component" value="Chromosome 11"/>
</dbReference>
<proteinExistence type="predicted"/>
<organism evidence="2 3">
    <name type="scientific">Oryza sativa subsp. indica</name>
    <name type="common">Rice</name>
    <dbReference type="NCBI Taxonomy" id="39946"/>
    <lineage>
        <taxon>Eukaryota</taxon>
        <taxon>Viridiplantae</taxon>
        <taxon>Streptophyta</taxon>
        <taxon>Embryophyta</taxon>
        <taxon>Tracheophyta</taxon>
        <taxon>Spermatophyta</taxon>
        <taxon>Magnoliopsida</taxon>
        <taxon>Liliopsida</taxon>
        <taxon>Poales</taxon>
        <taxon>Poaceae</taxon>
        <taxon>BOP clade</taxon>
        <taxon>Oryzoideae</taxon>
        <taxon>Oryzeae</taxon>
        <taxon>Oryzinae</taxon>
        <taxon>Oryza</taxon>
        <taxon>Oryza sativa</taxon>
    </lineage>
</organism>
<feature type="region of interest" description="Disordered" evidence="1">
    <location>
        <begin position="271"/>
        <end position="292"/>
    </location>
</feature>
<dbReference type="HOGENOM" id="CLU_458130_0_0_1"/>
<evidence type="ECO:0000256" key="1">
    <source>
        <dbReference type="SAM" id="MobiDB-lite"/>
    </source>
</evidence>